<keyword evidence="2" id="KW-1185">Reference proteome</keyword>
<comment type="caution">
    <text evidence="1">The sequence shown here is derived from an EMBL/GenBank/DDBJ whole genome shotgun (WGS) entry which is preliminary data.</text>
</comment>
<name>A0A6D2JIK2_9BRAS</name>
<evidence type="ECO:0000313" key="1">
    <source>
        <dbReference type="EMBL" id="CAA7039562.1"/>
    </source>
</evidence>
<reference evidence="1" key="1">
    <citation type="submission" date="2020-01" db="EMBL/GenBank/DDBJ databases">
        <authorList>
            <person name="Mishra B."/>
        </authorList>
    </citation>
    <scope>NUCLEOTIDE SEQUENCE [LARGE SCALE GENOMIC DNA]</scope>
</reference>
<dbReference type="Proteomes" id="UP000467841">
    <property type="component" value="Unassembled WGS sequence"/>
</dbReference>
<dbReference type="EMBL" id="CACVBM020001213">
    <property type="protein sequence ID" value="CAA7039562.1"/>
    <property type="molecule type" value="Genomic_DNA"/>
</dbReference>
<proteinExistence type="predicted"/>
<gene>
    <name evidence="1" type="ORF">MERR_LOCUS26797</name>
</gene>
<accession>A0A6D2JIK2</accession>
<organism evidence="1 2">
    <name type="scientific">Microthlaspi erraticum</name>
    <dbReference type="NCBI Taxonomy" id="1685480"/>
    <lineage>
        <taxon>Eukaryota</taxon>
        <taxon>Viridiplantae</taxon>
        <taxon>Streptophyta</taxon>
        <taxon>Embryophyta</taxon>
        <taxon>Tracheophyta</taxon>
        <taxon>Spermatophyta</taxon>
        <taxon>Magnoliopsida</taxon>
        <taxon>eudicotyledons</taxon>
        <taxon>Gunneridae</taxon>
        <taxon>Pentapetalae</taxon>
        <taxon>rosids</taxon>
        <taxon>malvids</taxon>
        <taxon>Brassicales</taxon>
        <taxon>Brassicaceae</taxon>
        <taxon>Coluteocarpeae</taxon>
        <taxon>Microthlaspi</taxon>
    </lineage>
</organism>
<evidence type="ECO:0000313" key="2">
    <source>
        <dbReference type="Proteomes" id="UP000467841"/>
    </source>
</evidence>
<protein>
    <submittedName>
        <fullName evidence="1">Uncharacterized protein</fullName>
    </submittedName>
</protein>
<sequence length="119" mass="12828">MRIDFRISFSYVILGSKRQMESVFLPSSDQFGLAHEALLLRYGRVFPIAFLRCGLEVLSGGAKADSQNAIPLPLLTAAAIRSEVSGTEADWLICLVPVQALVSSLGYQWVSGGTHGKAS</sequence>
<dbReference type="AlphaFoldDB" id="A0A6D2JIK2"/>